<evidence type="ECO:0000256" key="4">
    <source>
        <dbReference type="ARBA" id="ARBA00023002"/>
    </source>
</evidence>
<comment type="similarity">
    <text evidence="6">Belongs to the DyP-type peroxidase family.</text>
</comment>
<evidence type="ECO:0000259" key="8">
    <source>
        <dbReference type="Pfam" id="PF20628"/>
    </source>
</evidence>
<organism evidence="9 10">
    <name type="scientific">Bordetella ansorpii</name>
    <dbReference type="NCBI Taxonomy" id="288768"/>
    <lineage>
        <taxon>Bacteria</taxon>
        <taxon>Pseudomonadati</taxon>
        <taxon>Pseudomonadota</taxon>
        <taxon>Betaproteobacteria</taxon>
        <taxon>Burkholderiales</taxon>
        <taxon>Alcaligenaceae</taxon>
        <taxon>Bordetella</taxon>
    </lineage>
</organism>
<sequence length="135" mass="14830">MPIEGAKHTAPATPGDLFFHIRAEREDLCFEFERLLLDQLGSSVTMADEVVGFRYFDSRDLLGFVDGTANPTGHDIGASTLVGSENQAFAGGSYLVVLLWQSAHLRSNCKQPKRTAAVSTNISCLPCEQHRQVLY</sequence>
<evidence type="ECO:0000256" key="3">
    <source>
        <dbReference type="ARBA" id="ARBA00022723"/>
    </source>
</evidence>
<dbReference type="GO" id="GO:0020037">
    <property type="term" value="F:heme binding"/>
    <property type="evidence" value="ECO:0007669"/>
    <property type="project" value="InterPro"/>
</dbReference>
<dbReference type="Proteomes" id="UP000077037">
    <property type="component" value="Unassembled WGS sequence"/>
</dbReference>
<evidence type="ECO:0000256" key="5">
    <source>
        <dbReference type="ARBA" id="ARBA00023004"/>
    </source>
</evidence>
<evidence type="ECO:0000256" key="1">
    <source>
        <dbReference type="ARBA" id="ARBA00001970"/>
    </source>
</evidence>
<name>A0A157RDD5_9BORD</name>
<feature type="domain" description="Dyp-type peroxidase C-terminal" evidence="8">
    <location>
        <begin position="57"/>
        <end position="101"/>
    </location>
</feature>
<dbReference type="GO" id="GO:0046872">
    <property type="term" value="F:metal ion binding"/>
    <property type="evidence" value="ECO:0007669"/>
    <property type="project" value="UniProtKB-KW"/>
</dbReference>
<evidence type="ECO:0000259" key="7">
    <source>
        <dbReference type="Pfam" id="PF04261"/>
    </source>
</evidence>
<reference evidence="9 10" key="1">
    <citation type="submission" date="2016-03" db="EMBL/GenBank/DDBJ databases">
        <authorList>
            <consortium name="Pathogen Informatics"/>
        </authorList>
    </citation>
    <scope>NUCLEOTIDE SEQUENCE [LARGE SCALE GENOMIC DNA]</scope>
    <source>
        <strain evidence="9 10">NCTC13364</strain>
    </source>
</reference>
<keyword evidence="4 9" id="KW-0560">Oxidoreductase</keyword>
<dbReference type="GO" id="GO:0004601">
    <property type="term" value="F:peroxidase activity"/>
    <property type="evidence" value="ECO:0007669"/>
    <property type="project" value="UniProtKB-KW"/>
</dbReference>
<dbReference type="SUPFAM" id="SSF54909">
    <property type="entry name" value="Dimeric alpha+beta barrel"/>
    <property type="match status" value="1"/>
</dbReference>
<keyword evidence="3" id="KW-0479">Metal-binding</keyword>
<keyword evidence="5" id="KW-0408">Iron</keyword>
<evidence type="ECO:0000313" key="10">
    <source>
        <dbReference type="Proteomes" id="UP000077037"/>
    </source>
</evidence>
<dbReference type="Pfam" id="PF04261">
    <property type="entry name" value="Dyp_perox_N"/>
    <property type="match status" value="1"/>
</dbReference>
<dbReference type="PROSITE" id="PS51404">
    <property type="entry name" value="DYP_PEROXIDASE"/>
    <property type="match status" value="1"/>
</dbReference>
<keyword evidence="2 9" id="KW-0575">Peroxidase</keyword>
<evidence type="ECO:0000256" key="6">
    <source>
        <dbReference type="ARBA" id="ARBA00025737"/>
    </source>
</evidence>
<gene>
    <name evidence="9" type="primary">yfeX</name>
    <name evidence="9" type="ORF">SAMEA1982600_04707</name>
</gene>
<accession>A0A157RDD5</accession>
<feature type="domain" description="Dyp-type peroxidase N-terminal" evidence="7">
    <location>
        <begin position="5"/>
        <end position="54"/>
    </location>
</feature>
<dbReference type="InterPro" id="IPR006314">
    <property type="entry name" value="Dyp_peroxidase"/>
</dbReference>
<dbReference type="InterPro" id="IPR048328">
    <property type="entry name" value="Dyp_perox_C"/>
</dbReference>
<protein>
    <submittedName>
        <fullName evidence="9">Probable deferrochelatase/peroxidase YfeX</fullName>
        <ecNumber evidence="9">1.11.1.-</ecNumber>
    </submittedName>
</protein>
<proteinExistence type="inferred from homology"/>
<dbReference type="EMBL" id="FKBS01000029">
    <property type="protein sequence ID" value="SAI55990.1"/>
    <property type="molecule type" value="Genomic_DNA"/>
</dbReference>
<dbReference type="PANTHER" id="PTHR30521:SF0">
    <property type="entry name" value="DYP-TYPE PEROXIDASE FAMILY PROTEIN"/>
    <property type="match status" value="1"/>
</dbReference>
<evidence type="ECO:0000256" key="2">
    <source>
        <dbReference type="ARBA" id="ARBA00022559"/>
    </source>
</evidence>
<dbReference type="PANTHER" id="PTHR30521">
    <property type="entry name" value="DEFERROCHELATASE/PEROXIDASE"/>
    <property type="match status" value="1"/>
</dbReference>
<dbReference type="EC" id="1.11.1.-" evidence="9"/>
<dbReference type="AlphaFoldDB" id="A0A157RDD5"/>
<dbReference type="InterPro" id="IPR048327">
    <property type="entry name" value="Dyp_perox_N"/>
</dbReference>
<dbReference type="GO" id="GO:0005829">
    <property type="term" value="C:cytosol"/>
    <property type="evidence" value="ECO:0007669"/>
    <property type="project" value="TreeGrafter"/>
</dbReference>
<evidence type="ECO:0000313" key="9">
    <source>
        <dbReference type="EMBL" id="SAI55990.1"/>
    </source>
</evidence>
<dbReference type="Pfam" id="PF20628">
    <property type="entry name" value="Dyp_perox_C"/>
    <property type="match status" value="1"/>
</dbReference>
<comment type="cofactor">
    <cofactor evidence="1">
        <name>heme b</name>
        <dbReference type="ChEBI" id="CHEBI:60344"/>
    </cofactor>
</comment>
<dbReference type="InterPro" id="IPR011008">
    <property type="entry name" value="Dimeric_a/b-barrel"/>
</dbReference>